<dbReference type="EMBL" id="JBEPBX010000003">
    <property type="protein sequence ID" value="MER6612632.1"/>
    <property type="molecule type" value="Genomic_DNA"/>
</dbReference>
<keyword evidence="1" id="KW-1133">Transmembrane helix</keyword>
<keyword evidence="3" id="KW-1185">Reference proteome</keyword>
<protein>
    <recommendedName>
        <fullName evidence="4">Integral membrane protein</fullName>
    </recommendedName>
</protein>
<name>A0ABV1UP98_9ACTN</name>
<gene>
    <name evidence="2" type="ORF">ABT276_04410</name>
</gene>
<feature type="transmembrane region" description="Helical" evidence="1">
    <location>
        <begin position="110"/>
        <end position="130"/>
    </location>
</feature>
<organism evidence="2 3">
    <name type="scientific">Streptomyces xantholiticus</name>
    <dbReference type="NCBI Taxonomy" id="68285"/>
    <lineage>
        <taxon>Bacteria</taxon>
        <taxon>Bacillati</taxon>
        <taxon>Actinomycetota</taxon>
        <taxon>Actinomycetes</taxon>
        <taxon>Kitasatosporales</taxon>
        <taxon>Streptomycetaceae</taxon>
        <taxon>Streptomyces</taxon>
    </lineage>
</organism>
<evidence type="ECO:0008006" key="4">
    <source>
        <dbReference type="Google" id="ProtNLM"/>
    </source>
</evidence>
<feature type="transmembrane region" description="Helical" evidence="1">
    <location>
        <begin position="66"/>
        <end position="90"/>
    </location>
</feature>
<keyword evidence="1" id="KW-0472">Membrane</keyword>
<sequence length="173" mass="18883">MTDDQPDLVFATETELGARARQGDFRAQNELDDRQRMDPHLERMRLAEEGRSASVRAMDAQLLWNLFLLALPVLVLVAVVRGLTQGFAWLAEQSVLSPLLPAPGDTPARYLLSVSTLLLIVPGSLLLLAVRLGSTRLRVPARLVLVPAAVLLVPVILFITQSTTTADLTRLPG</sequence>
<comment type="caution">
    <text evidence="2">The sequence shown here is derived from an EMBL/GenBank/DDBJ whole genome shotgun (WGS) entry which is preliminary data.</text>
</comment>
<proteinExistence type="predicted"/>
<dbReference type="RefSeq" id="WP_351975022.1">
    <property type="nucleotide sequence ID" value="NZ_JBEPBX010000003.1"/>
</dbReference>
<reference evidence="2 3" key="1">
    <citation type="submission" date="2024-06" db="EMBL/GenBank/DDBJ databases">
        <title>The Natural Products Discovery Center: Release of the First 8490 Sequenced Strains for Exploring Actinobacteria Biosynthetic Diversity.</title>
        <authorList>
            <person name="Kalkreuter E."/>
            <person name="Kautsar S.A."/>
            <person name="Yang D."/>
            <person name="Bader C.D."/>
            <person name="Teijaro C.N."/>
            <person name="Fluegel L."/>
            <person name="Davis C.M."/>
            <person name="Simpson J.R."/>
            <person name="Lauterbach L."/>
            <person name="Steele A.D."/>
            <person name="Gui C."/>
            <person name="Meng S."/>
            <person name="Li G."/>
            <person name="Viehrig K."/>
            <person name="Ye F."/>
            <person name="Su P."/>
            <person name="Kiefer A.F."/>
            <person name="Nichols A."/>
            <person name="Cepeda A.J."/>
            <person name="Yan W."/>
            <person name="Fan B."/>
            <person name="Jiang Y."/>
            <person name="Adhikari A."/>
            <person name="Zheng C.-J."/>
            <person name="Schuster L."/>
            <person name="Cowan T.M."/>
            <person name="Smanski M.J."/>
            <person name="Chevrette M.G."/>
            <person name="De Carvalho L.P.S."/>
            <person name="Shen B."/>
        </authorList>
    </citation>
    <scope>NUCLEOTIDE SEQUENCE [LARGE SCALE GENOMIC DNA]</scope>
    <source>
        <strain evidence="2 3">NPDC000837</strain>
    </source>
</reference>
<evidence type="ECO:0000313" key="2">
    <source>
        <dbReference type="EMBL" id="MER6612632.1"/>
    </source>
</evidence>
<accession>A0ABV1UP98</accession>
<dbReference type="Proteomes" id="UP001445472">
    <property type="component" value="Unassembled WGS sequence"/>
</dbReference>
<evidence type="ECO:0000313" key="3">
    <source>
        <dbReference type="Proteomes" id="UP001445472"/>
    </source>
</evidence>
<feature type="transmembrane region" description="Helical" evidence="1">
    <location>
        <begin position="142"/>
        <end position="160"/>
    </location>
</feature>
<keyword evidence="1" id="KW-0812">Transmembrane</keyword>
<evidence type="ECO:0000256" key="1">
    <source>
        <dbReference type="SAM" id="Phobius"/>
    </source>
</evidence>